<dbReference type="Gene3D" id="3.40.50.1220">
    <property type="entry name" value="TPP-binding domain"/>
    <property type="match status" value="1"/>
</dbReference>
<dbReference type="EMBL" id="JBHRYE010000020">
    <property type="protein sequence ID" value="MFC3672146.1"/>
    <property type="molecule type" value="Genomic_DNA"/>
</dbReference>
<dbReference type="InterPro" id="IPR029035">
    <property type="entry name" value="DHS-like_NAD/FAD-binding_dom"/>
</dbReference>
<accession>A0ABV7V423</accession>
<evidence type="ECO:0000313" key="1">
    <source>
        <dbReference type="EMBL" id="MFC3672146.1"/>
    </source>
</evidence>
<proteinExistence type="predicted"/>
<organism evidence="1 2">
    <name type="scientific">Novosphingobium pokkalii</name>
    <dbReference type="NCBI Taxonomy" id="1770194"/>
    <lineage>
        <taxon>Bacteria</taxon>
        <taxon>Pseudomonadati</taxon>
        <taxon>Pseudomonadota</taxon>
        <taxon>Alphaproteobacteria</taxon>
        <taxon>Sphingomonadales</taxon>
        <taxon>Sphingomonadaceae</taxon>
        <taxon>Novosphingobium</taxon>
    </lineage>
</organism>
<dbReference type="SUPFAM" id="SSF52467">
    <property type="entry name" value="DHS-like NAD/FAD-binding domain"/>
    <property type="match status" value="1"/>
</dbReference>
<dbReference type="Proteomes" id="UP001595683">
    <property type="component" value="Unassembled WGS sequence"/>
</dbReference>
<comment type="caution">
    <text evidence="1">The sequence shown here is derived from an EMBL/GenBank/DDBJ whole genome shotgun (WGS) entry which is preliminary data.</text>
</comment>
<keyword evidence="2" id="KW-1185">Reference proteome</keyword>
<evidence type="ECO:0000313" key="2">
    <source>
        <dbReference type="Proteomes" id="UP001595683"/>
    </source>
</evidence>
<dbReference type="Pfam" id="PF13289">
    <property type="entry name" value="SIR2_2"/>
    <property type="match status" value="1"/>
</dbReference>
<reference evidence="2" key="1">
    <citation type="journal article" date="2019" name="Int. J. Syst. Evol. Microbiol.">
        <title>The Global Catalogue of Microorganisms (GCM) 10K type strain sequencing project: providing services to taxonomists for standard genome sequencing and annotation.</title>
        <authorList>
            <consortium name="The Broad Institute Genomics Platform"/>
            <consortium name="The Broad Institute Genome Sequencing Center for Infectious Disease"/>
            <person name="Wu L."/>
            <person name="Ma J."/>
        </authorList>
    </citation>
    <scope>NUCLEOTIDE SEQUENCE [LARGE SCALE GENOMIC DNA]</scope>
    <source>
        <strain evidence="2">KCTC 42224</strain>
    </source>
</reference>
<protein>
    <submittedName>
        <fullName evidence="1">SIR2 family protein</fullName>
    </submittedName>
</protein>
<name>A0ABV7V423_9SPHN</name>
<sequence length="1175" mass="132115">MKVEDLEDYPALLRLSQTLWKSEGARGAAVMVGAGISRSAILAADDIPLPPLWFHLKQAMARELYAADPTRAPDDALRLAEEYRVYFGQNALDDFIHGHIRDSSWAPAPLHRILLELDWSDVLTTNYDTLLERASQAVDRSYEPVTSPADLARTRAPRIVKLHGSIDKGGPFILAAEDYRAYPQTHGAFVNFARQTFIENDLCLLGFSGDDPNFLAWAGWVRDHLGDSARRIYLVGALDLGAAKRRYLVAHNIVPIDLHPLVAHLDSNRRHEAATYRFLQLLRDHRPKLSHEWQPGECPVTPTPDAKTIEEQAENLRTCINQWRLDRESYPGWLICPHSQRRAIRSATSNAPMSLPVLQALPQEEIIGFFSELIWRHRTALWPLDPVIASWISDLADPEGMSQISQQAQADLALALLNHARLEGDEASFERLARFIRSLPSFAGEMKAEAAHQTALYHCARFDLAAALAVTADIQGKDPIWALRQAAILAECGKLENAEALVHETLKDLQRRERLNRTSLWIQSRLAYFEFIAGSYRRDRFEDYAWNDRYRARHCDPWSEIDALTSSIAKAVRDSRRRPDVGTPRFDAGSSVTPTVTLSFGSYATVEPIDELAGLFETVGVPPRLRYLNLFNDERIDAHTLKEERNAPWLLNLIRYLAGDRDALLDRYLSRLVIATLSNDDAATATNALIKARNYWLAQMQGAPIESERHLAADRLKSLLQVLARFVIRLPSAAAYNLHIEMLGLILGSSLRSPLLFEPIALLLRNSYAAIAPDLRPQAAQKGLALPLPLDPHAIDPLKWIGHDDMRAIKPNANTAALIDQWLAEMEVDQCRNPALHRLISLRQAGHLSDAQNQILSERLWGDLDAGDPPLPRQQVLYPFSLTDIPKPDRTSGSDAFRKRIFAMPPDLTSEHGAISILYTVRSKTFKPTYKQARELFDVFCAWRSSAITPDRGLLTPLHEQTQGAIRHAAGLALSEALTPFLSSKDKTGERALALWNFVTATSDNAGLGALIHFTAKFSDWRSRLSGQILKGFVSSDSRTIRNSYDAIQRWVGAPPAIRRVLPPAIIDRLVMMIEVQTDFEMPMLLDTMREVVVHKLLQLEQRHRLEAALGDLLNMAQYKLVNPKSKLAVDISLVRREAVRLCQAIREQGSKAPILDAWLREGSEDILPEVRYCR</sequence>
<dbReference type="RefSeq" id="WP_191325548.1">
    <property type="nucleotide sequence ID" value="NZ_BMZP01000019.1"/>
</dbReference>
<gene>
    <name evidence="1" type="ORF">ACFOOT_12005</name>
</gene>